<evidence type="ECO:0000313" key="1">
    <source>
        <dbReference type="EMBL" id="MBU3805022.1"/>
    </source>
</evidence>
<dbReference type="SUPFAM" id="SSF53067">
    <property type="entry name" value="Actin-like ATPase domain"/>
    <property type="match status" value="2"/>
</dbReference>
<dbReference type="Pfam" id="PF11104">
    <property type="entry name" value="PilM_2"/>
    <property type="match status" value="1"/>
</dbReference>
<dbReference type="InterPro" id="IPR050696">
    <property type="entry name" value="FtsA/MreB"/>
</dbReference>
<dbReference type="PANTHER" id="PTHR32432">
    <property type="entry name" value="CELL DIVISION PROTEIN FTSA-RELATED"/>
    <property type="match status" value="1"/>
</dbReference>
<dbReference type="EMBL" id="JAHLFQ010000229">
    <property type="protein sequence ID" value="MBU3805022.1"/>
    <property type="molecule type" value="Genomic_DNA"/>
</dbReference>
<evidence type="ECO:0000313" key="2">
    <source>
        <dbReference type="Proteomes" id="UP000824229"/>
    </source>
</evidence>
<dbReference type="InterPro" id="IPR043129">
    <property type="entry name" value="ATPase_NBD"/>
</dbReference>
<dbReference type="CDD" id="cd24049">
    <property type="entry name" value="ASKHA_NBD_PilM"/>
    <property type="match status" value="1"/>
</dbReference>
<accession>A0A9E2NM52</accession>
<proteinExistence type="predicted"/>
<dbReference type="Gene3D" id="3.30.420.40">
    <property type="match status" value="2"/>
</dbReference>
<comment type="caution">
    <text evidence="1">The sequence shown here is derived from an EMBL/GenBank/DDBJ whole genome shotgun (WGS) entry which is preliminary data.</text>
</comment>
<dbReference type="Gene3D" id="3.30.1490.300">
    <property type="match status" value="1"/>
</dbReference>
<protein>
    <submittedName>
        <fullName evidence="1">Pilus assembly protein PilM</fullName>
    </submittedName>
</protein>
<dbReference type="Proteomes" id="UP000824229">
    <property type="component" value="Unassembled WGS sequence"/>
</dbReference>
<gene>
    <name evidence="1" type="primary">pilM</name>
    <name evidence="1" type="ORF">H9872_09745</name>
</gene>
<dbReference type="PANTHER" id="PTHR32432:SF3">
    <property type="entry name" value="ETHANOLAMINE UTILIZATION PROTEIN EUTJ"/>
    <property type="match status" value="1"/>
</dbReference>
<reference evidence="1" key="1">
    <citation type="journal article" date="2021" name="PeerJ">
        <title>Extensive microbial diversity within the chicken gut microbiome revealed by metagenomics and culture.</title>
        <authorList>
            <person name="Gilroy R."/>
            <person name="Ravi A."/>
            <person name="Getino M."/>
            <person name="Pursley I."/>
            <person name="Horton D.L."/>
            <person name="Alikhan N.F."/>
            <person name="Baker D."/>
            <person name="Gharbi K."/>
            <person name="Hall N."/>
            <person name="Watson M."/>
            <person name="Adriaenssens E.M."/>
            <person name="Foster-Nyarko E."/>
            <person name="Jarju S."/>
            <person name="Secka A."/>
            <person name="Antonio M."/>
            <person name="Oren A."/>
            <person name="Chaudhuri R.R."/>
            <person name="La Ragione R."/>
            <person name="Hildebrand F."/>
            <person name="Pallen M.J."/>
        </authorList>
    </citation>
    <scope>NUCLEOTIDE SEQUENCE</scope>
    <source>
        <strain evidence="1">B5-657</strain>
    </source>
</reference>
<reference evidence="1" key="2">
    <citation type="submission" date="2021-04" db="EMBL/GenBank/DDBJ databases">
        <authorList>
            <person name="Gilroy R."/>
        </authorList>
    </citation>
    <scope>NUCLEOTIDE SEQUENCE</scope>
    <source>
        <strain evidence="1">B5-657</strain>
    </source>
</reference>
<dbReference type="InterPro" id="IPR005883">
    <property type="entry name" value="PilM"/>
</dbReference>
<sequence>MPTSFMGIEIGNTNIKIIEAAKRGAVLEVKKFSLLKTPADCVHNGVINNIDVIKKVIQEELKSKKYRAKKVVAVVQSSTIIIRNVVMDKQPEKIIKQLLEVKTEEFLPIEHKQYQIDFKMTGEVEEEGVIKNKLMLVAAPNVVVLPVASLLKRLKLIPISITIPSEALQSIFHSQTRMIYETTGNVLILDIGGRSTTVTIITGDEVCLTRMIEFGAEDLSLPTLDEKRDEYFARVVRPQMEYHIVAEIERILQFYYSSYGNGTIKKIYLTGGGSDIKGMRGYIRDALNIPTEKMSYLDSIVEASGIEFENYIRFFVNSLGAINGL</sequence>
<name>A0A9E2NM52_9FIRM</name>
<dbReference type="AlphaFoldDB" id="A0A9E2NM52"/>
<organism evidence="1 2">
    <name type="scientific">Candidatus Cellulosilyticum pullistercoris</name>
    <dbReference type="NCBI Taxonomy" id="2838521"/>
    <lineage>
        <taxon>Bacteria</taxon>
        <taxon>Bacillati</taxon>
        <taxon>Bacillota</taxon>
        <taxon>Clostridia</taxon>
        <taxon>Lachnospirales</taxon>
        <taxon>Cellulosilyticaceae</taxon>
        <taxon>Cellulosilyticum</taxon>
    </lineage>
</organism>
<dbReference type="PIRSF" id="PIRSF019169">
    <property type="entry name" value="PilM"/>
    <property type="match status" value="1"/>
</dbReference>